<dbReference type="PROSITE" id="PS50206">
    <property type="entry name" value="RHODANESE_3"/>
    <property type="match status" value="1"/>
</dbReference>
<dbReference type="FunFam" id="3.40.250.10:FF:000049">
    <property type="entry name" value="Phage shock protein E"/>
    <property type="match status" value="1"/>
</dbReference>
<dbReference type="InterPro" id="IPR050229">
    <property type="entry name" value="GlpE_sulfurtransferase"/>
</dbReference>
<dbReference type="PANTHER" id="PTHR43031:SF1">
    <property type="entry name" value="PYRIDINE NUCLEOTIDE-DISULPHIDE OXIDOREDUCTASE"/>
    <property type="match status" value="1"/>
</dbReference>
<dbReference type="SUPFAM" id="SSF52821">
    <property type="entry name" value="Rhodanese/Cell cycle control phosphatase"/>
    <property type="match status" value="1"/>
</dbReference>
<dbReference type="InterPro" id="IPR001763">
    <property type="entry name" value="Rhodanese-like_dom"/>
</dbReference>
<dbReference type="Pfam" id="PF00581">
    <property type="entry name" value="Rhodanese"/>
    <property type="match status" value="1"/>
</dbReference>
<proteinExistence type="predicted"/>
<gene>
    <name evidence="2" type="ORF">ENP34_10965</name>
</gene>
<feature type="domain" description="Rhodanese" evidence="1">
    <location>
        <begin position="24"/>
        <end position="111"/>
    </location>
</feature>
<reference evidence="2" key="1">
    <citation type="journal article" date="2020" name="mSystems">
        <title>Genome- and Community-Level Interaction Insights into Carbon Utilization and Element Cycling Functions of Hydrothermarchaeota in Hydrothermal Sediment.</title>
        <authorList>
            <person name="Zhou Z."/>
            <person name="Liu Y."/>
            <person name="Xu W."/>
            <person name="Pan J."/>
            <person name="Luo Z.H."/>
            <person name="Li M."/>
        </authorList>
    </citation>
    <scope>NUCLEOTIDE SEQUENCE [LARGE SCALE GENOMIC DNA]</scope>
    <source>
        <strain evidence="2">SpSt-210</strain>
    </source>
</reference>
<accession>A0A831TH33</accession>
<dbReference type="EMBL" id="DSIY01000256">
    <property type="protein sequence ID" value="HEG91940.1"/>
    <property type="molecule type" value="Genomic_DNA"/>
</dbReference>
<dbReference type="SMART" id="SM00450">
    <property type="entry name" value="RHOD"/>
    <property type="match status" value="1"/>
</dbReference>
<evidence type="ECO:0000259" key="1">
    <source>
        <dbReference type="PROSITE" id="PS50206"/>
    </source>
</evidence>
<dbReference type="InterPro" id="IPR036873">
    <property type="entry name" value="Rhodanese-like_dom_sf"/>
</dbReference>
<dbReference type="CDD" id="cd00158">
    <property type="entry name" value="RHOD"/>
    <property type="match status" value="1"/>
</dbReference>
<dbReference type="AlphaFoldDB" id="A0A831TH33"/>
<dbReference type="PANTHER" id="PTHR43031">
    <property type="entry name" value="FAD-DEPENDENT OXIDOREDUCTASE"/>
    <property type="match status" value="1"/>
</dbReference>
<evidence type="ECO:0000313" key="2">
    <source>
        <dbReference type="EMBL" id="HEG91940.1"/>
    </source>
</evidence>
<protein>
    <submittedName>
        <fullName evidence="2">Rhodanese-like domain-containing protein</fullName>
    </submittedName>
</protein>
<organism evidence="2">
    <name type="scientific">Thermorudis peleae</name>
    <dbReference type="NCBI Taxonomy" id="1382356"/>
    <lineage>
        <taxon>Bacteria</taxon>
        <taxon>Pseudomonadati</taxon>
        <taxon>Thermomicrobiota</taxon>
        <taxon>Thermomicrobia</taxon>
        <taxon>Thermomicrobia incertae sedis</taxon>
        <taxon>Thermorudis</taxon>
    </lineage>
</organism>
<dbReference type="Gene3D" id="3.40.250.10">
    <property type="entry name" value="Rhodanese-like domain"/>
    <property type="match status" value="1"/>
</dbReference>
<sequence>MILRRLFARQPVPEVTPEEALRRQQAGALIVDVREPEEWRAGHIPGAVHVPLGELGSRLHELDAERELILVCRSGNRSARATVLLQQAGFRQVYNLSGGLIAWTRQRLPLV</sequence>
<name>A0A831TH33_9BACT</name>
<comment type="caution">
    <text evidence="2">The sequence shown here is derived from an EMBL/GenBank/DDBJ whole genome shotgun (WGS) entry which is preliminary data.</text>
</comment>